<feature type="domain" description="RH1" evidence="18">
    <location>
        <begin position="12"/>
        <end position="100"/>
    </location>
</feature>
<dbReference type="GO" id="GO:0016192">
    <property type="term" value="P:vesicle-mediated transport"/>
    <property type="evidence" value="ECO:0007669"/>
    <property type="project" value="TreeGrafter"/>
</dbReference>
<keyword evidence="13" id="KW-0968">Cytoplasmic vesicle</keyword>
<evidence type="ECO:0000256" key="10">
    <source>
        <dbReference type="ARBA" id="ARBA00023034"/>
    </source>
</evidence>
<dbReference type="GO" id="GO:0031410">
    <property type="term" value="C:cytoplasmic vesicle"/>
    <property type="evidence" value="ECO:0007669"/>
    <property type="project" value="UniProtKB-SubCell"/>
</dbReference>
<evidence type="ECO:0000256" key="15">
    <source>
        <dbReference type="ARBA" id="ARBA00076107"/>
    </source>
</evidence>
<evidence type="ECO:0000256" key="9">
    <source>
        <dbReference type="ARBA" id="ARBA00022553"/>
    </source>
</evidence>
<accession>A0A6J3H1Q6</accession>
<reference evidence="21" key="1">
    <citation type="submission" date="2025-08" db="UniProtKB">
        <authorList>
            <consortium name="RefSeq"/>
        </authorList>
    </citation>
    <scope>IDENTIFICATION</scope>
    <source>
        <tissue evidence="21">Blood</tissue>
    </source>
</reference>
<evidence type="ECO:0000256" key="12">
    <source>
        <dbReference type="ARBA" id="ARBA00023273"/>
    </source>
</evidence>
<dbReference type="FunFam" id="2.130.10.10:FF:000334">
    <property type="entry name" value="C-Jun-amino-terminal kinase-interacting protein 3 isoform X6"/>
    <property type="match status" value="1"/>
</dbReference>
<feature type="region of interest" description="Disordered" evidence="17">
    <location>
        <begin position="689"/>
        <end position="735"/>
    </location>
</feature>
<dbReference type="InterPro" id="IPR034744">
    <property type="entry name" value="RH2"/>
</dbReference>
<feature type="compositionally biased region" description="Basic and acidic residues" evidence="17">
    <location>
        <begin position="705"/>
        <end position="731"/>
    </location>
</feature>
<evidence type="ECO:0000256" key="11">
    <source>
        <dbReference type="ARBA" id="ARBA00023054"/>
    </source>
</evidence>
<evidence type="ECO:0000259" key="19">
    <source>
        <dbReference type="PROSITE" id="PS51777"/>
    </source>
</evidence>
<evidence type="ECO:0000256" key="6">
    <source>
        <dbReference type="ARBA" id="ARBA00004624"/>
    </source>
</evidence>
<dbReference type="PANTHER" id="PTHR13886">
    <property type="entry name" value="JNK/SAPK-ASSOCIATED PROTEIN"/>
    <property type="match status" value="1"/>
</dbReference>
<dbReference type="InterPro" id="IPR034743">
    <property type="entry name" value="RH1"/>
</dbReference>
<dbReference type="GO" id="GO:0016301">
    <property type="term" value="F:kinase activity"/>
    <property type="evidence" value="ECO:0007669"/>
    <property type="project" value="UniProtKB-KW"/>
</dbReference>
<dbReference type="GeneID" id="116542871"/>
<evidence type="ECO:0000256" key="17">
    <source>
        <dbReference type="SAM" id="MobiDB-lite"/>
    </source>
</evidence>
<keyword evidence="21" id="KW-0418">Kinase</keyword>
<keyword evidence="10" id="KW-0333">Golgi apparatus</keyword>
<keyword evidence="11 16" id="KW-0175">Coiled coil</keyword>
<dbReference type="GO" id="GO:0030425">
    <property type="term" value="C:dendrite"/>
    <property type="evidence" value="ECO:0007669"/>
    <property type="project" value="UniProtKB-SubCell"/>
</dbReference>
<evidence type="ECO:0000256" key="13">
    <source>
        <dbReference type="ARBA" id="ARBA00023329"/>
    </source>
</evidence>
<feature type="compositionally biased region" description="Polar residues" evidence="17">
    <location>
        <begin position="243"/>
        <end position="254"/>
    </location>
</feature>
<keyword evidence="8" id="KW-0963">Cytoplasm</keyword>
<feature type="domain" description="RH2" evidence="19">
    <location>
        <begin position="487"/>
        <end position="561"/>
    </location>
</feature>
<evidence type="ECO:0000256" key="16">
    <source>
        <dbReference type="SAM" id="Coils"/>
    </source>
</evidence>
<dbReference type="Pfam" id="PF19056">
    <property type="entry name" value="WD40_2"/>
    <property type="match status" value="1"/>
</dbReference>
<dbReference type="GO" id="GO:0048471">
    <property type="term" value="C:perinuclear region of cytoplasm"/>
    <property type="evidence" value="ECO:0007669"/>
    <property type="project" value="UniProtKB-SubCell"/>
</dbReference>
<keyword evidence="12" id="KW-0966">Cell projection</keyword>
<dbReference type="Gene3D" id="1.20.5.1000">
    <property type="entry name" value="arf6 gtpase in complex with a specific effector, jip4"/>
    <property type="match status" value="1"/>
</dbReference>
<evidence type="ECO:0000256" key="14">
    <source>
        <dbReference type="ARBA" id="ARBA00071163"/>
    </source>
</evidence>
<keyword evidence="9" id="KW-0597">Phosphoprotein</keyword>
<gene>
    <name evidence="21" type="primary">MAPK8IP3</name>
</gene>
<feature type="compositionally biased region" description="Low complexity" evidence="17">
    <location>
        <begin position="233"/>
        <end position="242"/>
    </location>
</feature>
<dbReference type="PROSITE" id="PS51776">
    <property type="entry name" value="RH1"/>
    <property type="match status" value="1"/>
</dbReference>
<name>A0A6J3H1Q6_SAPAP</name>
<dbReference type="CTD" id="23162"/>
<dbReference type="GO" id="GO:0030426">
    <property type="term" value="C:growth cone"/>
    <property type="evidence" value="ECO:0007669"/>
    <property type="project" value="UniProtKB-SubCell"/>
</dbReference>
<feature type="coiled-coil region" evidence="16">
    <location>
        <begin position="415"/>
        <end position="463"/>
    </location>
</feature>
<dbReference type="InterPro" id="IPR015943">
    <property type="entry name" value="WD40/YVTN_repeat-like_dom_sf"/>
</dbReference>
<protein>
    <recommendedName>
        <fullName evidence="14">C-Jun-amino-terminal kinase-interacting protein 3</fullName>
    </recommendedName>
    <alternativeName>
        <fullName evidence="15">JNK MAP kinase scaffold protein 3</fullName>
    </alternativeName>
</protein>
<dbReference type="InterPro" id="IPR039911">
    <property type="entry name" value="JIP3/JIP4"/>
</dbReference>
<dbReference type="Gene3D" id="1.20.58.1770">
    <property type="match status" value="1"/>
</dbReference>
<dbReference type="GO" id="GO:0005794">
    <property type="term" value="C:Golgi apparatus"/>
    <property type="evidence" value="ECO:0007669"/>
    <property type="project" value="UniProtKB-SubCell"/>
</dbReference>
<feature type="coiled-coil region" evidence="16">
    <location>
        <begin position="66"/>
        <end position="167"/>
    </location>
</feature>
<dbReference type="Pfam" id="PF09744">
    <property type="entry name" value="RH1"/>
    <property type="match status" value="1"/>
</dbReference>
<dbReference type="Gene3D" id="2.130.10.10">
    <property type="entry name" value="YVTN repeat-like/Quinoprotein amine dehydrogenase"/>
    <property type="match status" value="1"/>
</dbReference>
<dbReference type="InterPro" id="IPR036322">
    <property type="entry name" value="WD40_repeat_dom_sf"/>
</dbReference>
<dbReference type="GO" id="GO:0019894">
    <property type="term" value="F:kinesin binding"/>
    <property type="evidence" value="ECO:0007669"/>
    <property type="project" value="TreeGrafter"/>
</dbReference>
<organism evidence="20 21">
    <name type="scientific">Sapajus apella</name>
    <name type="common">Brown-capped capuchin</name>
    <name type="synonym">Cebus apella</name>
    <dbReference type="NCBI Taxonomy" id="9515"/>
    <lineage>
        <taxon>Eukaryota</taxon>
        <taxon>Metazoa</taxon>
        <taxon>Chordata</taxon>
        <taxon>Craniata</taxon>
        <taxon>Vertebrata</taxon>
        <taxon>Euteleostomi</taxon>
        <taxon>Mammalia</taxon>
        <taxon>Eutheria</taxon>
        <taxon>Euarchontoglires</taxon>
        <taxon>Primates</taxon>
        <taxon>Haplorrhini</taxon>
        <taxon>Platyrrhini</taxon>
        <taxon>Cebidae</taxon>
        <taxon>Cebinae</taxon>
        <taxon>Sapajus</taxon>
    </lineage>
</organism>
<dbReference type="PROSITE" id="PS51777">
    <property type="entry name" value="RH2"/>
    <property type="match status" value="1"/>
</dbReference>
<dbReference type="Proteomes" id="UP000504640">
    <property type="component" value="Unplaced"/>
</dbReference>
<proteinExistence type="inferred from homology"/>
<evidence type="ECO:0000256" key="8">
    <source>
        <dbReference type="ARBA" id="ARBA00022490"/>
    </source>
</evidence>
<keyword evidence="20" id="KW-1185">Reference proteome</keyword>
<dbReference type="GO" id="GO:0005078">
    <property type="term" value="F:MAP-kinase scaffold activity"/>
    <property type="evidence" value="ECO:0007669"/>
    <property type="project" value="InterPro"/>
</dbReference>
<evidence type="ECO:0000313" key="20">
    <source>
        <dbReference type="Proteomes" id="UP000504640"/>
    </source>
</evidence>
<sequence length="1303" mass="143482">MMEIQMDEGGGVVVYQDDYCSGSVMSERVSGLAGSIYREFERLIHCYDEEVVKELMPLVVNVLENLDSVLSENQEHEVELELLREDNEQLLTQYEREKALRRQAEEKFIEFEDALEQEKKELQIQVEHYEFQTRQLELKAKNYADQISRLEERESEMKKEYNALHQRHTEMIQTYVEHIERSKMQQVGGGGGNSQTESGLPGRSRKERPTSLNVFPLTDGMCPQDQMSESGQSSAAATPSTTGTKSNTPTSSVPSAAATPLNESLQPLGDYGVGPKNSKHAREKRDSRNMEVQVTQEMRNVSIGMGSSDEWSDVQDIIDSTPELDMCPETRLDRTGSSPTQGIVNKAFGINTDSLYHELSTAGSEVIGDVDEGADLLGEFSGMGKEVGNLLLENSQLLETKNALNVVKNDLIAKVDQLSGEQEVLRGELEAAKQAKVKLENRIKELEEELKRVKSEAIIARREPKEEAEDVSSYLCTESDKIPMAQRRRFTRVEMARVLMERNQYKERLMELQEAVRWTEMIRASREHPSVQEKKKSTIWQFFSRLFSSSSSPPPAKRPYPSVNIHYKSPTTAGFSQRRSHAMCPISAGSRPLEFFPDDDCTSSARREQKREQYRQVREHVRNDDGRLQACGWSLPAKYKQLSPNGGQEDTRMKNVPVPVYCRPLVEKDPTMKLWCAAGVNLCGWRPSEDDVGNGVKPAPGRDPLTCDREGDGEPKSAHASPEKKKSKELPEMDATSSRVWILTSTLTTSKVVIIDANQPGTVVDQFTVCNAHVLCIASIPAASDSDYPPGEMFLDSDVNPEDVGADGVLAGITLVGCATRCNVPRSNCSSRGDTPVLDKGQGEVAAIANGKVNPSQSTEEATEATEVPDPGPSEPETAALRPGPLTEHVFTDPAPALPSGPQPGSENGPEPDSSGTQPEPEPSGDPTGAGSSAAPTMWLGAQNGWLYVHSAVANWKKCLHSIKLKDSVLSLVHVKGRVLVALADGTLAIFHRGEDGQWDLSNYHLMDLGHPHHSIRCMAVVYDRVWCGYKNKVHVIQPKTMQIEKSFDAHPRRESQVRQLAWIGDGVWVSIRLDSTLRLYHAHTHQHLQDVDIEPYVSKMLGTGKLGFSFVRITALLVAGSRLWVGTGNGVVISIPLTETVVLHRGQLLGLRANKTSPTSGEGARPGGIIHVYGDDSSDRAASSFIPYCSMAQAQLCFHGHRDAVKFFVSVPGNVLATLNGSVLDSPAEGPGPAAPASEAEGQKLRNVLVLSGGEGYIDFRIGDGEDDETEEGMGDVSQVKPMLSKAERSHIIVWQVSYTPE</sequence>
<evidence type="ECO:0000313" key="21">
    <source>
        <dbReference type="RefSeq" id="XP_032123935.1"/>
    </source>
</evidence>
<dbReference type="FunFam" id="1.20.58.1770:FF:000001">
    <property type="entry name" value="C-Jun-amino-terminal kinase-interacting protein 3 isoform X1"/>
    <property type="match status" value="1"/>
</dbReference>
<dbReference type="PANTHER" id="PTHR13886:SF3">
    <property type="entry name" value="C-JUN-AMINO-TERMINAL KINASE-INTERACTING PROTEIN 3"/>
    <property type="match status" value="1"/>
</dbReference>
<dbReference type="Pfam" id="PF16471">
    <property type="entry name" value="JIP_LZII"/>
    <property type="match status" value="1"/>
</dbReference>
<feature type="region of interest" description="Disordered" evidence="17">
    <location>
        <begin position="184"/>
        <end position="291"/>
    </location>
</feature>
<dbReference type="InterPro" id="IPR032486">
    <property type="entry name" value="JIP_LZII"/>
</dbReference>
<comment type="similarity">
    <text evidence="7">Belongs to the JIP scaffold family.</text>
</comment>
<feature type="region of interest" description="Disordered" evidence="17">
    <location>
        <begin position="849"/>
        <end position="936"/>
    </location>
</feature>
<evidence type="ECO:0000256" key="5">
    <source>
        <dbReference type="ARBA" id="ARBA00004556"/>
    </source>
</evidence>
<dbReference type="GO" id="GO:0030159">
    <property type="term" value="F:signaling receptor complex adaptor activity"/>
    <property type="evidence" value="ECO:0007669"/>
    <property type="project" value="TreeGrafter"/>
</dbReference>
<dbReference type="GO" id="GO:0008432">
    <property type="term" value="F:JUN kinase binding"/>
    <property type="evidence" value="ECO:0007669"/>
    <property type="project" value="TreeGrafter"/>
</dbReference>
<evidence type="ECO:0000256" key="4">
    <source>
        <dbReference type="ARBA" id="ARBA00004555"/>
    </source>
</evidence>
<evidence type="ECO:0000256" key="3">
    <source>
        <dbReference type="ARBA" id="ARBA00004541"/>
    </source>
</evidence>
<dbReference type="RefSeq" id="XP_032123935.1">
    <property type="nucleotide sequence ID" value="XM_032268044.1"/>
</dbReference>
<keyword evidence="21" id="KW-0808">Transferase</keyword>
<evidence type="ECO:0000256" key="7">
    <source>
        <dbReference type="ARBA" id="ARBA00009866"/>
    </source>
</evidence>
<dbReference type="SUPFAM" id="SSF50978">
    <property type="entry name" value="WD40 repeat-like"/>
    <property type="match status" value="1"/>
</dbReference>
<evidence type="ECO:0000256" key="2">
    <source>
        <dbReference type="ARBA" id="ARBA00004489"/>
    </source>
</evidence>
<evidence type="ECO:0000256" key="1">
    <source>
        <dbReference type="ARBA" id="ARBA00004279"/>
    </source>
</evidence>
<evidence type="ECO:0000259" key="18">
    <source>
        <dbReference type="PROSITE" id="PS51776"/>
    </source>
</evidence>
<comment type="subcellular location">
    <subcellularLocation>
        <location evidence="2">Cell projection</location>
        <location evidence="2">Axon</location>
    </subcellularLocation>
    <subcellularLocation>
        <location evidence="1">Cell projection</location>
        <location evidence="1">Dendrite</location>
    </subcellularLocation>
    <subcellularLocation>
        <location evidence="6">Cell projection</location>
        <location evidence="6">Growth cone</location>
    </subcellularLocation>
    <subcellularLocation>
        <location evidence="5">Cytoplasm</location>
        <location evidence="5">Perinuclear region</location>
    </subcellularLocation>
    <subcellularLocation>
        <location evidence="3">Cytoplasmic vesicle</location>
    </subcellularLocation>
    <subcellularLocation>
        <location evidence="4">Golgi apparatus</location>
    </subcellularLocation>
</comment>
<dbReference type="FunFam" id="1.20.5.1000:FF:000001">
    <property type="entry name" value="C-Jun-amino-terminal kinase-interacting protein 3 isoform X2"/>
    <property type="match status" value="1"/>
</dbReference>